<evidence type="ECO:0000256" key="8">
    <source>
        <dbReference type="ARBA" id="ARBA00023224"/>
    </source>
</evidence>
<dbReference type="Proteomes" id="UP000038045">
    <property type="component" value="Unplaced"/>
</dbReference>
<dbReference type="GO" id="GO:0016020">
    <property type="term" value="C:membrane"/>
    <property type="evidence" value="ECO:0007669"/>
    <property type="project" value="UniProtKB-SubCell"/>
</dbReference>
<keyword evidence="8 9" id="KW-0807">Transducer</keyword>
<evidence type="ECO:0000256" key="5">
    <source>
        <dbReference type="ARBA" id="ARBA00023040"/>
    </source>
</evidence>
<keyword evidence="4 10" id="KW-1133">Transmembrane helix</keyword>
<dbReference type="CDD" id="cd15203">
    <property type="entry name" value="7tmA_NPYR-like"/>
    <property type="match status" value="1"/>
</dbReference>
<dbReference type="InterPro" id="IPR017452">
    <property type="entry name" value="GPCR_Rhodpsn_7TM"/>
</dbReference>
<feature type="transmembrane region" description="Helical" evidence="10">
    <location>
        <begin position="319"/>
        <end position="341"/>
    </location>
</feature>
<evidence type="ECO:0000256" key="3">
    <source>
        <dbReference type="ARBA" id="ARBA00022692"/>
    </source>
</evidence>
<dbReference type="PRINTS" id="PR00237">
    <property type="entry name" value="GPCRRHODOPSN"/>
</dbReference>
<comment type="subcellular location">
    <subcellularLocation>
        <location evidence="1">Membrane</location>
        <topology evidence="1">Multi-pass membrane protein</topology>
    </subcellularLocation>
</comment>
<dbReference type="STRING" id="131310.A0A0N4ZHS3"/>
<evidence type="ECO:0000256" key="1">
    <source>
        <dbReference type="ARBA" id="ARBA00004141"/>
    </source>
</evidence>
<comment type="similarity">
    <text evidence="2 9">Belongs to the G-protein coupled receptor 1 family.</text>
</comment>
<keyword evidence="6 10" id="KW-0472">Membrane</keyword>
<dbReference type="Pfam" id="PF00001">
    <property type="entry name" value="7tm_1"/>
    <property type="match status" value="1"/>
</dbReference>
<dbReference type="PRINTS" id="PR01012">
    <property type="entry name" value="NRPEPTIDEYR"/>
</dbReference>
<feature type="transmembrane region" description="Helical" evidence="10">
    <location>
        <begin position="223"/>
        <end position="245"/>
    </location>
</feature>
<dbReference type="PROSITE" id="PS00237">
    <property type="entry name" value="G_PROTEIN_RECEP_F1_1"/>
    <property type="match status" value="1"/>
</dbReference>
<dbReference type="WBParaSite" id="PTRK_0000746900.1">
    <property type="protein sequence ID" value="PTRK_0000746900.1"/>
    <property type="gene ID" value="PTRK_0000746900"/>
</dbReference>
<reference evidence="13" key="1">
    <citation type="submission" date="2017-02" db="UniProtKB">
        <authorList>
            <consortium name="WormBaseParasite"/>
        </authorList>
    </citation>
    <scope>IDENTIFICATION</scope>
</reference>
<dbReference type="GO" id="GO:0004983">
    <property type="term" value="F:neuropeptide Y receptor activity"/>
    <property type="evidence" value="ECO:0007669"/>
    <property type="project" value="InterPro"/>
</dbReference>
<dbReference type="PANTHER" id="PTHR24235:SF12">
    <property type="entry name" value="G-PROTEIN COUPLED RECEPTORS FAMILY 1 PROFILE DOMAIN-CONTAINING PROTEIN"/>
    <property type="match status" value="1"/>
</dbReference>
<keyword evidence="12" id="KW-1185">Reference proteome</keyword>
<keyword evidence="7 9" id="KW-0675">Receptor</keyword>
<feature type="transmembrane region" description="Helical" evidence="10">
    <location>
        <begin position="50"/>
        <end position="79"/>
    </location>
</feature>
<feature type="transmembrane region" description="Helical" evidence="10">
    <location>
        <begin position="166"/>
        <end position="188"/>
    </location>
</feature>
<evidence type="ECO:0000256" key="10">
    <source>
        <dbReference type="SAM" id="Phobius"/>
    </source>
</evidence>
<dbReference type="SUPFAM" id="SSF81321">
    <property type="entry name" value="Family A G protein-coupled receptor-like"/>
    <property type="match status" value="1"/>
</dbReference>
<dbReference type="InterPro" id="IPR000276">
    <property type="entry name" value="GPCR_Rhodpsn"/>
</dbReference>
<evidence type="ECO:0000256" key="6">
    <source>
        <dbReference type="ARBA" id="ARBA00023136"/>
    </source>
</evidence>
<dbReference type="Gene3D" id="1.20.1070.10">
    <property type="entry name" value="Rhodopsin 7-helix transmembrane proteins"/>
    <property type="match status" value="1"/>
</dbReference>
<evidence type="ECO:0000313" key="13">
    <source>
        <dbReference type="WBParaSite" id="PTRK_0000746900.1"/>
    </source>
</evidence>
<name>A0A0N4ZHS3_PARTI</name>
<evidence type="ECO:0000313" key="12">
    <source>
        <dbReference type="Proteomes" id="UP000038045"/>
    </source>
</evidence>
<evidence type="ECO:0000256" key="7">
    <source>
        <dbReference type="ARBA" id="ARBA00023170"/>
    </source>
</evidence>
<keyword evidence="3 9" id="KW-0812">Transmembrane</keyword>
<dbReference type="PROSITE" id="PS50262">
    <property type="entry name" value="G_PROTEIN_RECEP_F1_2"/>
    <property type="match status" value="1"/>
</dbReference>
<evidence type="ECO:0000256" key="2">
    <source>
        <dbReference type="ARBA" id="ARBA00010663"/>
    </source>
</evidence>
<organism evidence="12 13">
    <name type="scientific">Parastrongyloides trichosuri</name>
    <name type="common">Possum-specific nematode worm</name>
    <dbReference type="NCBI Taxonomy" id="131310"/>
    <lineage>
        <taxon>Eukaryota</taxon>
        <taxon>Metazoa</taxon>
        <taxon>Ecdysozoa</taxon>
        <taxon>Nematoda</taxon>
        <taxon>Chromadorea</taxon>
        <taxon>Rhabditida</taxon>
        <taxon>Tylenchina</taxon>
        <taxon>Panagrolaimomorpha</taxon>
        <taxon>Strongyloidoidea</taxon>
        <taxon>Strongyloididae</taxon>
        <taxon>Parastrongyloides</taxon>
    </lineage>
</organism>
<protein>
    <submittedName>
        <fullName evidence="13">G_PROTEIN_RECEP_F1_2 domain-containing protein</fullName>
    </submittedName>
</protein>
<evidence type="ECO:0000256" key="9">
    <source>
        <dbReference type="RuleBase" id="RU000688"/>
    </source>
</evidence>
<feature type="transmembrane region" description="Helical" evidence="10">
    <location>
        <begin position="285"/>
        <end position="307"/>
    </location>
</feature>
<dbReference type="InterPro" id="IPR000611">
    <property type="entry name" value="NPY_rcpt"/>
</dbReference>
<keyword evidence="5 9" id="KW-0297">G-protein coupled receptor</keyword>
<feature type="transmembrane region" description="Helical" evidence="10">
    <location>
        <begin position="91"/>
        <end position="116"/>
    </location>
</feature>
<feature type="transmembrane region" description="Helical" evidence="10">
    <location>
        <begin position="128"/>
        <end position="154"/>
    </location>
</feature>
<dbReference type="PANTHER" id="PTHR24235">
    <property type="entry name" value="NEUROPEPTIDE Y RECEPTOR"/>
    <property type="match status" value="1"/>
</dbReference>
<sequence length="457" mass="52533">MTTNEDMVTIANTTESHFELTCSQAIELFDRLNYYFTDEPVIPNHKNAPVWLGVIIAFAYSMVIIFGAFGNILTIFIVLRNKSMRTVQNFFIINLALGDFMICTITAPITFFNIAFTFWRYGNALCKFVSSIGGFNIFLSTFSITAIALDRYFLVIFPTQQQRQKFFSIILFALIWIISLLLSIPIVIVSSSTIFYENIVCNFTLYLCNEKDEVWEKMPFSKLSYTISIIVIHYAFPIVSMVFAYTKIASRMHGRFVNRHNTKLIGEEANNRRKHVAERQRRTNFLLASLVLLFAIAWLPFNIFHMLLSLRIITYSGTLFALCHLMGMMSACLNPVCYAFFNQNFRNELFIILHKLKLRKNPNLNGINRTEYSATVKRSTVATSNCVPHKSVSTVVMPDNSLRISVDRTKSRSISECNSDVMAMVPIITQMEIIEKKMMSIDKENKNDEPEIEVLIE</sequence>
<feature type="domain" description="G-protein coupled receptors family 1 profile" evidence="11">
    <location>
        <begin position="70"/>
        <end position="338"/>
    </location>
</feature>
<evidence type="ECO:0000259" key="11">
    <source>
        <dbReference type="PROSITE" id="PS50262"/>
    </source>
</evidence>
<dbReference type="AlphaFoldDB" id="A0A0N4ZHS3"/>
<proteinExistence type="inferred from homology"/>
<evidence type="ECO:0000256" key="4">
    <source>
        <dbReference type="ARBA" id="ARBA00022989"/>
    </source>
</evidence>
<dbReference type="SMART" id="SM01381">
    <property type="entry name" value="7TM_GPCR_Srsx"/>
    <property type="match status" value="1"/>
</dbReference>
<accession>A0A0N4ZHS3</accession>